<evidence type="ECO:0000313" key="2">
    <source>
        <dbReference type="Proteomes" id="UP000023152"/>
    </source>
</evidence>
<dbReference type="EMBL" id="ASPP01047633">
    <property type="protein sequence ID" value="ETN98110.1"/>
    <property type="molecule type" value="Genomic_DNA"/>
</dbReference>
<proteinExistence type="predicted"/>
<sequence>MKQSSFTSNIGPSIIDIKRSSGSISNIYSLQVCIDNSVESEDMIGGDLITMNYSNVSINTLEYGVYIEMDDNSFIGKTITALLTNNWFKNVMWKQQASYGNVKLQFNVTQSNSNDWRDWYSYNQNTCNHL</sequence>
<gene>
    <name evidence="1" type="ORF">RFI_39407</name>
</gene>
<dbReference type="AlphaFoldDB" id="X6L9R7"/>
<keyword evidence="2" id="KW-1185">Reference proteome</keyword>
<organism evidence="1 2">
    <name type="scientific">Reticulomyxa filosa</name>
    <dbReference type="NCBI Taxonomy" id="46433"/>
    <lineage>
        <taxon>Eukaryota</taxon>
        <taxon>Sar</taxon>
        <taxon>Rhizaria</taxon>
        <taxon>Retaria</taxon>
        <taxon>Foraminifera</taxon>
        <taxon>Monothalamids</taxon>
        <taxon>Reticulomyxidae</taxon>
        <taxon>Reticulomyxa</taxon>
    </lineage>
</organism>
<evidence type="ECO:0000313" key="1">
    <source>
        <dbReference type="EMBL" id="ETN98110.1"/>
    </source>
</evidence>
<dbReference type="Proteomes" id="UP000023152">
    <property type="component" value="Unassembled WGS sequence"/>
</dbReference>
<comment type="caution">
    <text evidence="1">The sequence shown here is derived from an EMBL/GenBank/DDBJ whole genome shotgun (WGS) entry which is preliminary data.</text>
</comment>
<accession>X6L9R7</accession>
<reference evidence="1 2" key="1">
    <citation type="journal article" date="2013" name="Curr. Biol.">
        <title>The Genome of the Foraminiferan Reticulomyxa filosa.</title>
        <authorList>
            <person name="Glockner G."/>
            <person name="Hulsmann N."/>
            <person name="Schleicher M."/>
            <person name="Noegel A.A."/>
            <person name="Eichinger L."/>
            <person name="Gallinger C."/>
            <person name="Pawlowski J."/>
            <person name="Sierra R."/>
            <person name="Euteneuer U."/>
            <person name="Pillet L."/>
            <person name="Moustafa A."/>
            <person name="Platzer M."/>
            <person name="Groth M."/>
            <person name="Szafranski K."/>
            <person name="Schliwa M."/>
        </authorList>
    </citation>
    <scope>NUCLEOTIDE SEQUENCE [LARGE SCALE GENOMIC DNA]</scope>
</reference>
<protein>
    <submittedName>
        <fullName evidence="1">Uncharacterized protein</fullName>
    </submittedName>
</protein>
<name>X6L9R7_RETFI</name>